<gene>
    <name evidence="1" type="ORF">AAFF_G00322540</name>
</gene>
<evidence type="ECO:0000313" key="2">
    <source>
        <dbReference type="Proteomes" id="UP001221898"/>
    </source>
</evidence>
<organism evidence="1 2">
    <name type="scientific">Aldrovandia affinis</name>
    <dbReference type="NCBI Taxonomy" id="143900"/>
    <lineage>
        <taxon>Eukaryota</taxon>
        <taxon>Metazoa</taxon>
        <taxon>Chordata</taxon>
        <taxon>Craniata</taxon>
        <taxon>Vertebrata</taxon>
        <taxon>Euteleostomi</taxon>
        <taxon>Actinopterygii</taxon>
        <taxon>Neopterygii</taxon>
        <taxon>Teleostei</taxon>
        <taxon>Notacanthiformes</taxon>
        <taxon>Halosauridae</taxon>
        <taxon>Aldrovandia</taxon>
    </lineage>
</organism>
<keyword evidence="2" id="KW-1185">Reference proteome</keyword>
<dbReference type="AlphaFoldDB" id="A0AAD7SML9"/>
<dbReference type="EMBL" id="JAINUG010000049">
    <property type="protein sequence ID" value="KAJ8405263.1"/>
    <property type="molecule type" value="Genomic_DNA"/>
</dbReference>
<sequence length="73" mass="8074">MCVQDLVTGPGGKRVGADFAVLPSRTLTDSSRVFLYPPANPIKRDEVHLCPRGSRSSSLLTCTSRTDLRYFFL</sequence>
<proteinExistence type="predicted"/>
<accession>A0AAD7SML9</accession>
<name>A0AAD7SML9_9TELE</name>
<reference evidence="1" key="1">
    <citation type="journal article" date="2023" name="Science">
        <title>Genome structures resolve the early diversification of teleost fishes.</title>
        <authorList>
            <person name="Parey E."/>
            <person name="Louis A."/>
            <person name="Montfort J."/>
            <person name="Bouchez O."/>
            <person name="Roques C."/>
            <person name="Iampietro C."/>
            <person name="Lluch J."/>
            <person name="Castinel A."/>
            <person name="Donnadieu C."/>
            <person name="Desvignes T."/>
            <person name="Floi Bucao C."/>
            <person name="Jouanno E."/>
            <person name="Wen M."/>
            <person name="Mejri S."/>
            <person name="Dirks R."/>
            <person name="Jansen H."/>
            <person name="Henkel C."/>
            <person name="Chen W.J."/>
            <person name="Zahm M."/>
            <person name="Cabau C."/>
            <person name="Klopp C."/>
            <person name="Thompson A.W."/>
            <person name="Robinson-Rechavi M."/>
            <person name="Braasch I."/>
            <person name="Lecointre G."/>
            <person name="Bobe J."/>
            <person name="Postlethwait J.H."/>
            <person name="Berthelot C."/>
            <person name="Roest Crollius H."/>
            <person name="Guiguen Y."/>
        </authorList>
    </citation>
    <scope>NUCLEOTIDE SEQUENCE</scope>
    <source>
        <strain evidence="1">NC1722</strain>
    </source>
</reference>
<protein>
    <submittedName>
        <fullName evidence="1">Uncharacterized protein</fullName>
    </submittedName>
</protein>
<dbReference type="Proteomes" id="UP001221898">
    <property type="component" value="Unassembled WGS sequence"/>
</dbReference>
<comment type="caution">
    <text evidence="1">The sequence shown here is derived from an EMBL/GenBank/DDBJ whole genome shotgun (WGS) entry which is preliminary data.</text>
</comment>
<evidence type="ECO:0000313" key="1">
    <source>
        <dbReference type="EMBL" id="KAJ8405263.1"/>
    </source>
</evidence>